<dbReference type="Pfam" id="PF25876">
    <property type="entry name" value="HH_MFP_RND"/>
    <property type="match status" value="1"/>
</dbReference>
<dbReference type="FunFam" id="2.40.30.170:FF:000010">
    <property type="entry name" value="Efflux RND transporter periplasmic adaptor subunit"/>
    <property type="match status" value="1"/>
</dbReference>
<dbReference type="Gene3D" id="2.40.420.20">
    <property type="match status" value="1"/>
</dbReference>
<sequence length="470" mass="49256">MNNSSLPPELGDGSEPAREADRTANAAQVAKVAKAAETVRAAETAHAAGTAAHGAETAQSTRPAQPANDKEDSHADNTGTARAPDMTASPRPRRRLWPLALTGLAAALLIAGIVPRLYASAALTQQTQAQSMLSVSVVTPRPAPAVHELLLPGSVTPFAEASIYARTSGYLAHWNADIGAQVKAGQTLATIDAPDLDAQLRQARADEATAQANFDFAKTTAQRWQEMLKTQSVAQQDADTKVSDMEARRAMLASAQANVAHLAELVSYEKITAPFDGTITARNVDVGTLVTAGGTPGTPGMSGELFHLQQTGVLRVFVDVPQNDAPYVTPDTAVYLSAQQYPGRHIAARVARTTGSIDPSSRTLRVEIDVDNKDGALMPGAYVQVHLQLQSSTPALDLPVSALLFRPDGVTVAVVDSNGRAALKTVQIGRDFGTHVEITTGLAATDRVIDNPGDSLSAGQLVQIAPAMHS</sequence>
<evidence type="ECO:0000259" key="6">
    <source>
        <dbReference type="Pfam" id="PF25876"/>
    </source>
</evidence>
<dbReference type="PANTHER" id="PTHR30469:SF37">
    <property type="entry name" value="RAGD PROTEIN"/>
    <property type="match status" value="1"/>
</dbReference>
<comment type="caution">
    <text evidence="10">The sequence shown here is derived from an EMBL/GenBank/DDBJ whole genome shotgun (WGS) entry which is preliminary data.</text>
</comment>
<reference evidence="10 11" key="1">
    <citation type="submission" date="2016-07" db="EMBL/GenBank/DDBJ databases">
        <title>Genome analysis of Burkholderia fungorum ES3-20.</title>
        <authorList>
            <person name="Xu D."/>
            <person name="Yao R."/>
            <person name="Zheng S."/>
        </authorList>
    </citation>
    <scope>NUCLEOTIDE SEQUENCE [LARGE SCALE GENOMIC DNA]</scope>
    <source>
        <strain evidence="10 11">ES3-20</strain>
    </source>
</reference>
<evidence type="ECO:0000256" key="1">
    <source>
        <dbReference type="ARBA" id="ARBA00004196"/>
    </source>
</evidence>
<proteinExistence type="inferred from homology"/>
<gene>
    <name evidence="10" type="ORF">BCY88_15450</name>
</gene>
<evidence type="ECO:0000256" key="4">
    <source>
        <dbReference type="SAM" id="MobiDB-lite"/>
    </source>
</evidence>
<dbReference type="EMBL" id="MCAS01000002">
    <property type="protein sequence ID" value="RKF50150.1"/>
    <property type="molecule type" value="Genomic_DNA"/>
</dbReference>
<evidence type="ECO:0000256" key="5">
    <source>
        <dbReference type="SAM" id="Phobius"/>
    </source>
</evidence>
<dbReference type="GO" id="GO:1990281">
    <property type="term" value="C:efflux pump complex"/>
    <property type="evidence" value="ECO:0007669"/>
    <property type="project" value="TreeGrafter"/>
</dbReference>
<dbReference type="GO" id="GO:0015562">
    <property type="term" value="F:efflux transmembrane transporter activity"/>
    <property type="evidence" value="ECO:0007669"/>
    <property type="project" value="TreeGrafter"/>
</dbReference>
<dbReference type="Pfam" id="PF25917">
    <property type="entry name" value="BSH_RND"/>
    <property type="match status" value="1"/>
</dbReference>
<evidence type="ECO:0000259" key="9">
    <source>
        <dbReference type="Pfam" id="PF25967"/>
    </source>
</evidence>
<evidence type="ECO:0000313" key="11">
    <source>
        <dbReference type="Proteomes" id="UP000283709"/>
    </source>
</evidence>
<evidence type="ECO:0000256" key="2">
    <source>
        <dbReference type="ARBA" id="ARBA00009477"/>
    </source>
</evidence>
<feature type="domain" description="Multidrug resistance protein MdtA-like C-terminal permuted SH3" evidence="9">
    <location>
        <begin position="398"/>
        <end position="449"/>
    </location>
</feature>
<protein>
    <submittedName>
        <fullName evidence="10">Efflux transporter periplasmic adaptor subunit</fullName>
    </submittedName>
</protein>
<keyword evidence="5" id="KW-1133">Transmembrane helix</keyword>
<evidence type="ECO:0000256" key="3">
    <source>
        <dbReference type="ARBA" id="ARBA00022448"/>
    </source>
</evidence>
<dbReference type="InterPro" id="IPR006143">
    <property type="entry name" value="RND_pump_MFP"/>
</dbReference>
<name>A0A3R7E9X6_9BURK</name>
<comment type="similarity">
    <text evidence="2">Belongs to the membrane fusion protein (MFP) (TC 8.A.1) family.</text>
</comment>
<organism evidence="10 11">
    <name type="scientific">Paraburkholderia fungorum</name>
    <dbReference type="NCBI Taxonomy" id="134537"/>
    <lineage>
        <taxon>Bacteria</taxon>
        <taxon>Pseudomonadati</taxon>
        <taxon>Pseudomonadota</taxon>
        <taxon>Betaproteobacteria</taxon>
        <taxon>Burkholderiales</taxon>
        <taxon>Burkholderiaceae</taxon>
        <taxon>Paraburkholderia</taxon>
    </lineage>
</organism>
<feature type="transmembrane region" description="Helical" evidence="5">
    <location>
        <begin position="96"/>
        <end position="118"/>
    </location>
</feature>
<dbReference type="NCBIfam" id="TIGR01730">
    <property type="entry name" value="RND_mfp"/>
    <property type="match status" value="1"/>
</dbReference>
<dbReference type="Pfam" id="PF25967">
    <property type="entry name" value="RND-MFP_C"/>
    <property type="match status" value="1"/>
</dbReference>
<keyword evidence="5" id="KW-0812">Transmembrane</keyword>
<accession>A0A3R7E9X6</accession>
<dbReference type="Pfam" id="PF25954">
    <property type="entry name" value="Beta-barrel_RND_2"/>
    <property type="match status" value="1"/>
</dbReference>
<dbReference type="Gene3D" id="2.40.30.170">
    <property type="match status" value="1"/>
</dbReference>
<dbReference type="OrthoDB" id="9806939at2"/>
<feature type="region of interest" description="Disordered" evidence="4">
    <location>
        <begin position="1"/>
        <end position="91"/>
    </location>
</feature>
<dbReference type="SUPFAM" id="SSF111369">
    <property type="entry name" value="HlyD-like secretion proteins"/>
    <property type="match status" value="1"/>
</dbReference>
<dbReference type="PANTHER" id="PTHR30469">
    <property type="entry name" value="MULTIDRUG RESISTANCE PROTEIN MDTA"/>
    <property type="match status" value="1"/>
</dbReference>
<comment type="subcellular location">
    <subcellularLocation>
        <location evidence="1">Cell envelope</location>
    </subcellularLocation>
</comment>
<dbReference type="InterPro" id="IPR058627">
    <property type="entry name" value="MdtA-like_C"/>
</dbReference>
<evidence type="ECO:0000313" key="10">
    <source>
        <dbReference type="EMBL" id="RKF50150.1"/>
    </source>
</evidence>
<dbReference type="InterPro" id="IPR058624">
    <property type="entry name" value="MdtA-like_HH"/>
</dbReference>
<feature type="domain" description="Multidrug resistance protein MdtA-like alpha-helical hairpin" evidence="6">
    <location>
        <begin position="199"/>
        <end position="260"/>
    </location>
</feature>
<dbReference type="Proteomes" id="UP000283709">
    <property type="component" value="Unassembled WGS sequence"/>
</dbReference>
<feature type="domain" description="Multidrug resistance protein MdtA-like barrel-sandwich hybrid" evidence="7">
    <location>
        <begin position="161"/>
        <end position="295"/>
    </location>
</feature>
<dbReference type="InterPro" id="IPR058625">
    <property type="entry name" value="MdtA-like_BSH"/>
</dbReference>
<dbReference type="InterPro" id="IPR058792">
    <property type="entry name" value="Beta-barrel_RND_2"/>
</dbReference>
<evidence type="ECO:0000259" key="8">
    <source>
        <dbReference type="Pfam" id="PF25954"/>
    </source>
</evidence>
<dbReference type="Gene3D" id="2.40.50.100">
    <property type="match status" value="1"/>
</dbReference>
<dbReference type="AlphaFoldDB" id="A0A3R7E9X6"/>
<evidence type="ECO:0000259" key="7">
    <source>
        <dbReference type="Pfam" id="PF25917"/>
    </source>
</evidence>
<feature type="domain" description="CusB-like beta-barrel" evidence="8">
    <location>
        <begin position="318"/>
        <end position="389"/>
    </location>
</feature>
<keyword evidence="3" id="KW-0813">Transport</keyword>
<keyword evidence="5" id="KW-0472">Membrane</keyword>
<dbReference type="Gene3D" id="1.10.287.470">
    <property type="entry name" value="Helix hairpin bin"/>
    <property type="match status" value="1"/>
</dbReference>
<feature type="compositionally biased region" description="Low complexity" evidence="4">
    <location>
        <begin position="23"/>
        <end position="59"/>
    </location>
</feature>